<sequence>MASKRRNDSTLWVAAGAARFAGDARNQAVRHLSQKPSRVWQHGNLLAALHVATRVHGSRVAAMHAVCAPLGFSPDLHETPNALTERFCETMAADLASASLYVMSPEMTDVTAAAAITLRPDDLSRLRRSDVPTGAGLLVLPHALRLRNGAGDFADVRGLAWAPTTVARPGEDGLPGVRVTCLLDTYGREPTAAFHFFEQQARVAGDPLPALLPDSVKSITFGDRETSPDDDETDDLLATYRPGAPIHDPDGTFARRYLHAYWRLLRQRIAANERIPVSHVPGPIRSGGPKQADVSLVRLIERRDAGFVGARAVEIKKRWPARMHKNLTWCPIDRTHKPAWEGPFPA</sequence>
<dbReference type="Proteomes" id="UP001500218">
    <property type="component" value="Unassembled WGS sequence"/>
</dbReference>
<dbReference type="RefSeq" id="WP_344137249.1">
    <property type="nucleotide sequence ID" value="NZ_BAAALT010000205.1"/>
</dbReference>
<organism evidence="1 2">
    <name type="scientific">Luedemannella flava</name>
    <dbReference type="NCBI Taxonomy" id="349316"/>
    <lineage>
        <taxon>Bacteria</taxon>
        <taxon>Bacillati</taxon>
        <taxon>Actinomycetota</taxon>
        <taxon>Actinomycetes</taxon>
        <taxon>Micromonosporales</taxon>
        <taxon>Micromonosporaceae</taxon>
        <taxon>Luedemannella</taxon>
    </lineage>
</organism>
<protein>
    <submittedName>
        <fullName evidence="1">Uncharacterized protein</fullName>
    </submittedName>
</protein>
<comment type="caution">
    <text evidence="1">The sequence shown here is derived from an EMBL/GenBank/DDBJ whole genome shotgun (WGS) entry which is preliminary data.</text>
</comment>
<reference evidence="2" key="1">
    <citation type="journal article" date="2019" name="Int. J. Syst. Evol. Microbiol.">
        <title>The Global Catalogue of Microorganisms (GCM) 10K type strain sequencing project: providing services to taxonomists for standard genome sequencing and annotation.</title>
        <authorList>
            <consortium name="The Broad Institute Genomics Platform"/>
            <consortium name="The Broad Institute Genome Sequencing Center for Infectious Disease"/>
            <person name="Wu L."/>
            <person name="Ma J."/>
        </authorList>
    </citation>
    <scope>NUCLEOTIDE SEQUENCE [LARGE SCALE GENOMIC DNA]</scope>
    <source>
        <strain evidence="2">JCM 13250</strain>
    </source>
</reference>
<keyword evidence="2" id="KW-1185">Reference proteome</keyword>
<proteinExistence type="predicted"/>
<dbReference type="EMBL" id="BAAALT010000205">
    <property type="protein sequence ID" value="GAA1823753.1"/>
    <property type="molecule type" value="Genomic_DNA"/>
</dbReference>
<gene>
    <name evidence="1" type="ORF">GCM10009682_50070</name>
</gene>
<name>A0ABP4YMC3_9ACTN</name>
<evidence type="ECO:0000313" key="1">
    <source>
        <dbReference type="EMBL" id="GAA1823753.1"/>
    </source>
</evidence>
<evidence type="ECO:0000313" key="2">
    <source>
        <dbReference type="Proteomes" id="UP001500218"/>
    </source>
</evidence>
<accession>A0ABP4YMC3</accession>